<dbReference type="Proteomes" id="UP000198779">
    <property type="component" value="Unassembled WGS sequence"/>
</dbReference>
<organism evidence="2 3">
    <name type="scientific">Prevotella communis</name>
    <dbReference type="NCBI Taxonomy" id="2913614"/>
    <lineage>
        <taxon>Bacteria</taxon>
        <taxon>Pseudomonadati</taxon>
        <taxon>Bacteroidota</taxon>
        <taxon>Bacteroidia</taxon>
        <taxon>Bacteroidales</taxon>
        <taxon>Prevotellaceae</taxon>
        <taxon>Prevotella</taxon>
    </lineage>
</organism>
<evidence type="ECO:0000256" key="1">
    <source>
        <dbReference type="SAM" id="SignalP"/>
    </source>
</evidence>
<dbReference type="AlphaFoldDB" id="A0A1G7TTE1"/>
<accession>A0A1G7TTE1</accession>
<dbReference type="EMBL" id="FNCQ01000003">
    <property type="protein sequence ID" value="SDG38593.1"/>
    <property type="molecule type" value="Genomic_DNA"/>
</dbReference>
<evidence type="ECO:0000313" key="3">
    <source>
        <dbReference type="Proteomes" id="UP000198779"/>
    </source>
</evidence>
<feature type="signal peptide" evidence="1">
    <location>
        <begin position="1"/>
        <end position="19"/>
    </location>
</feature>
<sequence length="381" mass="43878">MKRIIITSLLSACFISMSAQENTKLDPMFNELRTLIHSGISTSRGNYGLGQTVTQTHVFVGSNDFCTKDACGEGQVFLDSIWDTATVNKRNNEIRDRIISIVRHHLDSISALPDTEESYHFESHHQGIDTIRYSICLHSGKGQVKRYDSTRGEYFYDDVPGTETVSFNYDTKLKPCGKHFQSMGTLTYSRTESVKGGKSVFFDWNQYMQTILPVLNKKGITQRTFKWAQDKFYGDADKDYSFGYTILLDDNKHSVEGETSGTLYFIPADQFELAQAVCKDINYATQHYIYNHPEQTYQYSFDTQFTPITDDGRDYKEQMLRTMNLQEGFDQHFVFVCSDVRGYYFLFCDTKGALWVPRESLILKSFINGKKEYVKGMKPKK</sequence>
<feature type="chain" id="PRO_5011609048" evidence="1">
    <location>
        <begin position="20"/>
        <end position="381"/>
    </location>
</feature>
<dbReference type="RefSeq" id="WP_143010090.1">
    <property type="nucleotide sequence ID" value="NZ_FNCQ01000003.1"/>
</dbReference>
<dbReference type="STRING" id="645274.SAMN04487901_103132"/>
<gene>
    <name evidence="2" type="ORF">SAMN04487901_103132</name>
</gene>
<keyword evidence="3" id="KW-1185">Reference proteome</keyword>
<name>A0A1G7TTE1_9BACT</name>
<evidence type="ECO:0000313" key="2">
    <source>
        <dbReference type="EMBL" id="SDG38593.1"/>
    </source>
</evidence>
<reference evidence="3" key="1">
    <citation type="submission" date="2016-10" db="EMBL/GenBank/DDBJ databases">
        <authorList>
            <person name="Varghese N."/>
            <person name="Submissions S."/>
        </authorList>
    </citation>
    <scope>NUCLEOTIDE SEQUENCE [LARGE SCALE GENOMIC DNA]</scope>
    <source>
        <strain evidence="3">BP1-148</strain>
    </source>
</reference>
<proteinExistence type="predicted"/>
<protein>
    <submittedName>
        <fullName evidence="2">Uncharacterized protein</fullName>
    </submittedName>
</protein>
<keyword evidence="1" id="KW-0732">Signal</keyword>